<dbReference type="SMART" id="SM00271">
    <property type="entry name" value="DnaJ"/>
    <property type="match status" value="1"/>
</dbReference>
<evidence type="ECO:0000256" key="3">
    <source>
        <dbReference type="ARBA" id="ARBA00041533"/>
    </source>
</evidence>
<dbReference type="PRINTS" id="PR00625">
    <property type="entry name" value="JDOMAIN"/>
</dbReference>
<dbReference type="GO" id="GO:0051787">
    <property type="term" value="F:misfolded protein binding"/>
    <property type="evidence" value="ECO:0007669"/>
    <property type="project" value="TreeGrafter"/>
</dbReference>
<sequence length="223" mass="25460">MRLDYIILTFTCISIKELFASTKDYYKILGVSRNASDRDIKKAFRKLALKYHPDKNKSKDAESIFRDIAEAHEVLSDEKKRKIYDQYGSEGLKEKAGFDGSAFHFDFSDFFKDFGNFGGRKSSNSNKFSFNFGSFFDNDDEDTDSFFGNQFHQTHRNSGEDSVFSKSDDSFFGGFGDSMFGSFGSNSMFSESHSFSESRQQGRRCKTITKKMGNMVMTTTECS</sequence>
<evidence type="ECO:0000313" key="7">
    <source>
        <dbReference type="EMBL" id="CDG66783.1"/>
    </source>
</evidence>
<name>T2M3D2_HYDVU</name>
<dbReference type="InterPro" id="IPR001623">
    <property type="entry name" value="DnaJ_domain"/>
</dbReference>
<evidence type="ECO:0000256" key="5">
    <source>
        <dbReference type="ARBA" id="ARBA00046365"/>
    </source>
</evidence>
<evidence type="ECO:0000259" key="6">
    <source>
        <dbReference type="PROSITE" id="PS50076"/>
    </source>
</evidence>
<dbReference type="InterPro" id="IPR051948">
    <property type="entry name" value="Hsp70_co-chaperone_J-domain"/>
</dbReference>
<dbReference type="OrthoDB" id="552049at2759"/>
<dbReference type="PANTHER" id="PTHR44360">
    <property type="entry name" value="DNAJ HOMOLOG SUBFAMILY B MEMBER 9"/>
    <property type="match status" value="1"/>
</dbReference>
<organism evidence="7">
    <name type="scientific">Hydra vulgaris</name>
    <name type="common">Hydra</name>
    <name type="synonym">Hydra attenuata</name>
    <dbReference type="NCBI Taxonomy" id="6087"/>
    <lineage>
        <taxon>Eukaryota</taxon>
        <taxon>Metazoa</taxon>
        <taxon>Cnidaria</taxon>
        <taxon>Hydrozoa</taxon>
        <taxon>Hydroidolina</taxon>
        <taxon>Anthoathecata</taxon>
        <taxon>Aplanulata</taxon>
        <taxon>Hydridae</taxon>
        <taxon>Hydra</taxon>
    </lineage>
</organism>
<dbReference type="KEGG" id="hmg:100213507"/>
<dbReference type="GO" id="GO:0036503">
    <property type="term" value="P:ERAD pathway"/>
    <property type="evidence" value="ECO:0007669"/>
    <property type="project" value="TreeGrafter"/>
</dbReference>
<dbReference type="InterPro" id="IPR018253">
    <property type="entry name" value="DnaJ_domain_CS"/>
</dbReference>
<evidence type="ECO:0000256" key="2">
    <source>
        <dbReference type="ARBA" id="ARBA00040158"/>
    </source>
</evidence>
<proteinExistence type="evidence at transcript level"/>
<evidence type="ECO:0000256" key="4">
    <source>
        <dbReference type="ARBA" id="ARBA00045428"/>
    </source>
</evidence>
<dbReference type="GO" id="GO:0005783">
    <property type="term" value="C:endoplasmic reticulum"/>
    <property type="evidence" value="ECO:0007669"/>
    <property type="project" value="TreeGrafter"/>
</dbReference>
<dbReference type="Pfam" id="PF00226">
    <property type="entry name" value="DnaJ"/>
    <property type="match status" value="1"/>
</dbReference>
<accession>T2M3D2</accession>
<keyword evidence="1" id="KW-0143">Chaperone</keyword>
<dbReference type="SUPFAM" id="SSF46565">
    <property type="entry name" value="Chaperone J-domain"/>
    <property type="match status" value="1"/>
</dbReference>
<dbReference type="AlphaFoldDB" id="T2M3D2"/>
<dbReference type="PANTHER" id="PTHR44360:SF1">
    <property type="entry name" value="DNAJ HOMOLOG SUBFAMILY B MEMBER 9"/>
    <property type="match status" value="1"/>
</dbReference>
<dbReference type="Gene3D" id="1.10.287.110">
    <property type="entry name" value="DnaJ domain"/>
    <property type="match status" value="1"/>
</dbReference>
<reference evidence="7" key="1">
    <citation type="journal article" date="2013" name="Genome Biol. Evol.">
        <title>Punctuated emergences of genetic and phenotypic innovations in eumetazoan, bilaterian, euteleostome, and hominidae ancestors.</title>
        <authorList>
            <person name="Wenger Y."/>
            <person name="Galliot B."/>
        </authorList>
    </citation>
    <scope>NUCLEOTIDE SEQUENCE</scope>
    <source>
        <tissue evidence="7">Whole animals</tissue>
    </source>
</reference>
<comment type="function">
    <text evidence="4">Co-chaperone for Hsp70 protein HSPA5/BiP that acts as a key repressor of the ERN1/IRE1-mediated unfolded protein response (UPR). J domain-containing co-chaperones stimulate the ATPase activity of Hsp70 proteins and are required for efficient substrate recognition by Hsp70 proteins. In the unstressed endoplasmic reticulum, interacts with the luminal region of ERN1/IRE1 and selectively recruits HSPA5/BiP: HSPA5/BiP disrupts the dimerization of the active ERN1/IRE1 luminal region, thereby inactivating ERN1/IRE1. Also involved in endoplasmic reticulum-associated degradation (ERAD) of misfolded proteins. Required for survival of B-cell progenitors and normal antibody production.</text>
</comment>
<comment type="subunit">
    <text evidence="5">Interacts with HSPA5/BiP; interaction is direct. Interacts with ERN1/IRE1 (via the luminal region). Interacts with DERL1.</text>
</comment>
<evidence type="ECO:0000256" key="1">
    <source>
        <dbReference type="ARBA" id="ARBA00023186"/>
    </source>
</evidence>
<gene>
    <name evidence="7" type="primary">DNAJB9</name>
</gene>
<dbReference type="PROSITE" id="PS00636">
    <property type="entry name" value="DNAJ_1"/>
    <property type="match status" value="1"/>
</dbReference>
<dbReference type="CDD" id="cd06257">
    <property type="entry name" value="DnaJ"/>
    <property type="match status" value="1"/>
</dbReference>
<dbReference type="PROSITE" id="PS50076">
    <property type="entry name" value="DNAJ_2"/>
    <property type="match status" value="1"/>
</dbReference>
<dbReference type="EMBL" id="HAAD01000551">
    <property type="protein sequence ID" value="CDG66783.1"/>
    <property type="molecule type" value="mRNA"/>
</dbReference>
<dbReference type="InterPro" id="IPR036869">
    <property type="entry name" value="J_dom_sf"/>
</dbReference>
<dbReference type="GO" id="GO:0051087">
    <property type="term" value="F:protein-folding chaperone binding"/>
    <property type="evidence" value="ECO:0007669"/>
    <property type="project" value="TreeGrafter"/>
</dbReference>
<dbReference type="OMA" id="YNFRQHY"/>
<protein>
    <recommendedName>
        <fullName evidence="2">DnaJ homolog subfamily B member 9</fullName>
    </recommendedName>
    <alternativeName>
        <fullName evidence="3">Endoplasmic reticulum DNA J domain-containing protein 4</fullName>
    </alternativeName>
</protein>
<feature type="domain" description="J" evidence="6">
    <location>
        <begin position="24"/>
        <end position="88"/>
    </location>
</feature>